<evidence type="ECO:0000313" key="2">
    <source>
        <dbReference type="EMBL" id="MCO4294252.1"/>
    </source>
</evidence>
<keyword evidence="3" id="KW-1185">Reference proteome</keyword>
<evidence type="ECO:0000313" key="3">
    <source>
        <dbReference type="Proteomes" id="UP001155182"/>
    </source>
</evidence>
<proteinExistence type="predicted"/>
<name>A0A9X2F3W4_9SPHI</name>
<gene>
    <name evidence="2" type="ORF">NF867_15430</name>
</gene>
<dbReference type="AlphaFoldDB" id="A0A9X2F3W4"/>
<evidence type="ECO:0000256" key="1">
    <source>
        <dbReference type="SAM" id="MobiDB-lite"/>
    </source>
</evidence>
<organism evidence="2 3">
    <name type="scientific">Solitalea agri</name>
    <dbReference type="NCBI Taxonomy" id="2953739"/>
    <lineage>
        <taxon>Bacteria</taxon>
        <taxon>Pseudomonadati</taxon>
        <taxon>Bacteroidota</taxon>
        <taxon>Sphingobacteriia</taxon>
        <taxon>Sphingobacteriales</taxon>
        <taxon>Sphingobacteriaceae</taxon>
        <taxon>Solitalea</taxon>
    </lineage>
</organism>
<protein>
    <submittedName>
        <fullName evidence="2">Uncharacterized protein</fullName>
    </submittedName>
</protein>
<dbReference type="EMBL" id="JAMWYS010000053">
    <property type="protein sequence ID" value="MCO4294252.1"/>
    <property type="molecule type" value="Genomic_DNA"/>
</dbReference>
<dbReference type="RefSeq" id="WP_252589280.1">
    <property type="nucleotide sequence ID" value="NZ_JAMWYS010000053.1"/>
</dbReference>
<reference evidence="2" key="1">
    <citation type="submission" date="2022-06" db="EMBL/GenBank/DDBJ databases">
        <title>Solitalea sp. MAHUQ-68 isolated from rhizospheric soil.</title>
        <authorList>
            <person name="Huq M.A."/>
        </authorList>
    </citation>
    <scope>NUCLEOTIDE SEQUENCE</scope>
    <source>
        <strain evidence="2">MAHUQ-68</strain>
    </source>
</reference>
<dbReference type="Proteomes" id="UP001155182">
    <property type="component" value="Unassembled WGS sequence"/>
</dbReference>
<comment type="caution">
    <text evidence="2">The sequence shown here is derived from an EMBL/GenBank/DDBJ whole genome shotgun (WGS) entry which is preliminary data.</text>
</comment>
<accession>A0A9X2F3W4</accession>
<feature type="region of interest" description="Disordered" evidence="1">
    <location>
        <begin position="39"/>
        <end position="60"/>
    </location>
</feature>
<feature type="compositionally biased region" description="Polar residues" evidence="1">
    <location>
        <begin position="39"/>
        <end position="49"/>
    </location>
</feature>
<sequence length="60" mass="7050">MLTKDQLLQTIKDLPETFSFDDLLDRILLLQKIEVGMEQSNSQQTLTTDQAKEKLKKWLK</sequence>